<proteinExistence type="predicted"/>
<evidence type="ECO:0000256" key="1">
    <source>
        <dbReference type="SAM" id="MobiDB-lite"/>
    </source>
</evidence>
<dbReference type="SUPFAM" id="SSF55486">
    <property type="entry name" value="Metalloproteases ('zincins'), catalytic domain"/>
    <property type="match status" value="1"/>
</dbReference>
<dbReference type="Proteomes" id="UP000621266">
    <property type="component" value="Unassembled WGS sequence"/>
</dbReference>
<keyword evidence="2" id="KW-0645">Protease</keyword>
<sequence>MLRAALQARAQALGGLRRQAKGLFRVAGVTQAVARDPGSKGEQNGVVGLLAGHARTIHDDPVQLGLCDVRRKLLARMALCRSDLLPASPRPAGHEFVRHVIAQRGRDAFNEVWRSPQLCPTGPEIDAPATYVRYTNKLAAAANERRTADSGGRFPGEASGGSRGLLL</sequence>
<dbReference type="RefSeq" id="WP_156207373.1">
    <property type="nucleotide sequence ID" value="NZ_WHPN01000388.1"/>
</dbReference>
<dbReference type="EMBL" id="WHPN01000388">
    <property type="protein sequence ID" value="KAF4406096.1"/>
    <property type="molecule type" value="Genomic_DNA"/>
</dbReference>
<evidence type="ECO:0000313" key="2">
    <source>
        <dbReference type="EMBL" id="KAF4406096.1"/>
    </source>
</evidence>
<feature type="region of interest" description="Disordered" evidence="1">
    <location>
        <begin position="144"/>
        <end position="167"/>
    </location>
</feature>
<name>A0ABQ7FAL1_9ACTN</name>
<protein>
    <submittedName>
        <fullName evidence="2">Zinc-dependent metalloprotease</fullName>
    </submittedName>
</protein>
<keyword evidence="2" id="KW-0378">Hydrolase</keyword>
<comment type="caution">
    <text evidence="2">The sequence shown here is derived from an EMBL/GenBank/DDBJ whole genome shotgun (WGS) entry which is preliminary data.</text>
</comment>
<dbReference type="InterPro" id="IPR018766">
    <property type="entry name" value="Zinicin_2"/>
</dbReference>
<dbReference type="GO" id="GO:0008237">
    <property type="term" value="F:metallopeptidase activity"/>
    <property type="evidence" value="ECO:0007669"/>
    <property type="project" value="UniProtKB-KW"/>
</dbReference>
<organism evidence="2 3">
    <name type="scientific">Streptomyces lycii</name>
    <dbReference type="NCBI Taxonomy" id="2654337"/>
    <lineage>
        <taxon>Bacteria</taxon>
        <taxon>Bacillati</taxon>
        <taxon>Actinomycetota</taxon>
        <taxon>Actinomycetes</taxon>
        <taxon>Kitasatosporales</taxon>
        <taxon>Streptomycetaceae</taxon>
        <taxon>Streptomyces</taxon>
    </lineage>
</organism>
<gene>
    <name evidence="2" type="ORF">GCU69_26695</name>
</gene>
<evidence type="ECO:0000313" key="3">
    <source>
        <dbReference type="Proteomes" id="UP000621266"/>
    </source>
</evidence>
<keyword evidence="3" id="KW-1185">Reference proteome</keyword>
<accession>A0ABQ7FAL1</accession>
<dbReference type="Pfam" id="PF10103">
    <property type="entry name" value="Zincin_2"/>
    <property type="match status" value="1"/>
</dbReference>
<reference evidence="2 3" key="1">
    <citation type="submission" date="2019-10" db="EMBL/GenBank/DDBJ databases">
        <title>Streptomyces tenebrisbrunneis sp.nov., an endogenous actinomycete isolated from of Lycium ruthenicum.</title>
        <authorList>
            <person name="Ma L."/>
        </authorList>
    </citation>
    <scope>NUCLEOTIDE SEQUENCE [LARGE SCALE GENOMIC DNA]</scope>
    <source>
        <strain evidence="2 3">TRM 66187</strain>
    </source>
</reference>
<feature type="compositionally biased region" description="Gly residues" evidence="1">
    <location>
        <begin position="158"/>
        <end position="167"/>
    </location>
</feature>
<keyword evidence="2" id="KW-0482">Metalloprotease</keyword>